<evidence type="ECO:0000256" key="4">
    <source>
        <dbReference type="ARBA" id="ARBA00022989"/>
    </source>
</evidence>
<dbReference type="NCBIfam" id="TIGR02229">
    <property type="entry name" value="caa3_sub_IV"/>
    <property type="match status" value="1"/>
</dbReference>
<evidence type="ECO:0000256" key="6">
    <source>
        <dbReference type="SAM" id="Phobius"/>
    </source>
</evidence>
<evidence type="ECO:0000256" key="3">
    <source>
        <dbReference type="ARBA" id="ARBA00022692"/>
    </source>
</evidence>
<keyword evidence="2" id="KW-1003">Cell membrane</keyword>
<dbReference type="Pfam" id="PF03626">
    <property type="entry name" value="COX4_pro"/>
    <property type="match status" value="1"/>
</dbReference>
<protein>
    <submittedName>
        <fullName evidence="7">Cytochrome-c oxidase</fullName>
    </submittedName>
</protein>
<keyword evidence="4 6" id="KW-1133">Transmembrane helix</keyword>
<dbReference type="AlphaFoldDB" id="A0A3A8HCP6"/>
<feature type="transmembrane region" description="Helical" evidence="6">
    <location>
        <begin position="48"/>
        <end position="68"/>
    </location>
</feature>
<keyword evidence="5 6" id="KW-0472">Membrane</keyword>
<evidence type="ECO:0000313" key="7">
    <source>
        <dbReference type="EMBL" id="NOK39330.1"/>
    </source>
</evidence>
<evidence type="ECO:0000256" key="5">
    <source>
        <dbReference type="ARBA" id="ARBA00023136"/>
    </source>
</evidence>
<comment type="subcellular location">
    <subcellularLocation>
        <location evidence="1">Cell membrane</location>
        <topology evidence="1">Multi-pass membrane protein</topology>
    </subcellularLocation>
</comment>
<dbReference type="GO" id="GO:0005886">
    <property type="term" value="C:plasma membrane"/>
    <property type="evidence" value="ECO:0007669"/>
    <property type="project" value="UniProtKB-SubCell"/>
</dbReference>
<evidence type="ECO:0000256" key="2">
    <source>
        <dbReference type="ARBA" id="ARBA00022475"/>
    </source>
</evidence>
<sequence length="146" mass="16057">MAIANESHQEEHNMQEHHGAGRYVVIWIVLLVLTLVTVFTGRMHLPSFGLLLALVIASVKGTLVALYFMHLSEHQGANRLVFGVSIIFVVLLIGFSLMDLGTRFRLANPPGSQYSDLQAVDIGANPAEGRHGGHQQVEKQGHETHE</sequence>
<dbReference type="Proteomes" id="UP000563426">
    <property type="component" value="Unassembled WGS sequence"/>
</dbReference>
<name>A0A3A8HCP6_9BACT</name>
<accession>A0A3A8HCP6</accession>
<dbReference type="OrthoDB" id="5522364at2"/>
<comment type="caution">
    <text evidence="7">The sequence shown here is derived from an EMBL/GenBank/DDBJ whole genome shotgun (WGS) entry which is preliminary data.</text>
</comment>
<reference evidence="7 8" key="1">
    <citation type="submission" date="2020-05" db="EMBL/GenBank/DDBJ databases">
        <authorList>
            <person name="Whitworth D."/>
        </authorList>
    </citation>
    <scope>NUCLEOTIDE SEQUENCE [LARGE SCALE GENOMIC DNA]</scope>
    <source>
        <strain evidence="7 8">AB043B</strain>
    </source>
</reference>
<keyword evidence="3 6" id="KW-0812">Transmembrane</keyword>
<dbReference type="RefSeq" id="WP_120530154.1">
    <property type="nucleotide sequence ID" value="NZ_JABFJV010000455.1"/>
</dbReference>
<dbReference type="EMBL" id="JABFJV010000455">
    <property type="protein sequence ID" value="NOK39330.1"/>
    <property type="molecule type" value="Genomic_DNA"/>
</dbReference>
<dbReference type="InterPro" id="IPR005171">
    <property type="entry name" value="Cyt_c_oxidase_su4_prok"/>
</dbReference>
<feature type="transmembrane region" description="Helical" evidence="6">
    <location>
        <begin position="20"/>
        <end position="41"/>
    </location>
</feature>
<dbReference type="InterPro" id="IPR011743">
    <property type="entry name" value="Caa3_sub_IV"/>
</dbReference>
<keyword evidence="8" id="KW-1185">Reference proteome</keyword>
<organism evidence="7 8">
    <name type="scientific">Corallococcus exercitus</name>
    <dbReference type="NCBI Taxonomy" id="2316736"/>
    <lineage>
        <taxon>Bacteria</taxon>
        <taxon>Pseudomonadati</taxon>
        <taxon>Myxococcota</taxon>
        <taxon>Myxococcia</taxon>
        <taxon>Myxococcales</taxon>
        <taxon>Cystobacterineae</taxon>
        <taxon>Myxococcaceae</taxon>
        <taxon>Corallococcus</taxon>
    </lineage>
</organism>
<proteinExistence type="predicted"/>
<feature type="transmembrane region" description="Helical" evidence="6">
    <location>
        <begin position="80"/>
        <end position="98"/>
    </location>
</feature>
<gene>
    <name evidence="7" type="ORF">HMI49_39785</name>
</gene>
<evidence type="ECO:0000256" key="1">
    <source>
        <dbReference type="ARBA" id="ARBA00004651"/>
    </source>
</evidence>
<evidence type="ECO:0000313" key="8">
    <source>
        <dbReference type="Proteomes" id="UP000563426"/>
    </source>
</evidence>